<evidence type="ECO:0000256" key="13">
    <source>
        <dbReference type="ARBA" id="ARBA00023136"/>
    </source>
</evidence>
<evidence type="ECO:0000256" key="16">
    <source>
        <dbReference type="ARBA" id="ARBA00046528"/>
    </source>
</evidence>
<evidence type="ECO:0000256" key="5">
    <source>
        <dbReference type="ARBA" id="ARBA00022448"/>
    </source>
</evidence>
<evidence type="ECO:0000256" key="12">
    <source>
        <dbReference type="ARBA" id="ARBA00023128"/>
    </source>
</evidence>
<evidence type="ECO:0000256" key="2">
    <source>
        <dbReference type="ARBA" id="ARBA00004434"/>
    </source>
</evidence>
<keyword evidence="5" id="KW-0813">Transport</keyword>
<reference evidence="18" key="1">
    <citation type="submission" date="2009-11" db="EMBL/GenBank/DDBJ databases">
        <authorList>
            <consortium name="The Broad Institute Genome Sequencing Platform"/>
            <person name="Ward D."/>
            <person name="Feldgarden M."/>
            <person name="Earl A."/>
            <person name="Young S.K."/>
            <person name="Zeng Q."/>
            <person name="Koehrsen M."/>
            <person name="Alvarado L."/>
            <person name="Berlin A."/>
            <person name="Bochicchio J."/>
            <person name="Borenstein D."/>
            <person name="Chapman S.B."/>
            <person name="Chen Z."/>
            <person name="Engels R."/>
            <person name="Freedman E."/>
            <person name="Gellesch M."/>
            <person name="Goldberg J."/>
            <person name="Griggs A."/>
            <person name="Gujja S."/>
            <person name="Heilman E."/>
            <person name="Heiman D."/>
            <person name="Hepburn T."/>
            <person name="Howarth C."/>
            <person name="Jen D."/>
            <person name="Larson L."/>
            <person name="Lewis B."/>
            <person name="Mehta T."/>
            <person name="Park D."/>
            <person name="Pearson M."/>
            <person name="Roberts A."/>
            <person name="Saif S."/>
            <person name="Shea T."/>
            <person name="Shenoy N."/>
            <person name="Sisk P."/>
            <person name="Stolte C."/>
            <person name="Sykes S."/>
            <person name="Thomson T."/>
            <person name="Walk T."/>
            <person name="White J."/>
            <person name="Yandava C."/>
            <person name="Izard J."/>
            <person name="Baranova O.V."/>
            <person name="Blanton J.M."/>
            <person name="Tanner A.C."/>
            <person name="Dewhirst F.E."/>
            <person name="Haas B."/>
            <person name="Nusbaum C."/>
            <person name="Birren B."/>
        </authorList>
    </citation>
    <scope>NUCLEOTIDE SEQUENCE [LARGE SCALE GENOMIC DNA]</scope>
    <source>
        <strain evidence="18">1-1 BBBD Race 1</strain>
    </source>
</reference>
<gene>
    <name evidence="18" type="ORF">PTTG_03040</name>
</gene>
<reference evidence="19" key="4">
    <citation type="submission" date="2025-05" db="UniProtKB">
        <authorList>
            <consortium name="EnsemblFungi"/>
        </authorList>
    </citation>
    <scope>IDENTIFICATION</scope>
    <source>
        <strain evidence="19">isolate 1-1 / race 1 (BBBD)</strain>
    </source>
</reference>
<keyword evidence="20" id="KW-1185">Reference proteome</keyword>
<dbReference type="PANTHER" id="PTHR40637">
    <property type="entry name" value="ESSS SUBUNIT OF NADH:UBIQUINONE OXIDOREDUCTASE (COMPLEX I) PROTEIN"/>
    <property type="match status" value="1"/>
</dbReference>
<evidence type="ECO:0000256" key="10">
    <source>
        <dbReference type="ARBA" id="ARBA00022982"/>
    </source>
</evidence>
<evidence type="ECO:0000256" key="14">
    <source>
        <dbReference type="ARBA" id="ARBA00030753"/>
    </source>
</evidence>
<keyword evidence="11 17" id="KW-1133">Transmembrane helix</keyword>
<evidence type="ECO:0000256" key="7">
    <source>
        <dbReference type="ARBA" id="ARBA00022692"/>
    </source>
</evidence>
<keyword evidence="8" id="KW-0999">Mitochondrion inner membrane</keyword>
<evidence type="ECO:0000256" key="9">
    <source>
        <dbReference type="ARBA" id="ARBA00022946"/>
    </source>
</evidence>
<dbReference type="GO" id="GO:0005743">
    <property type="term" value="C:mitochondrial inner membrane"/>
    <property type="evidence" value="ECO:0007669"/>
    <property type="project" value="UniProtKB-SubCell"/>
</dbReference>
<evidence type="ECO:0000313" key="18">
    <source>
        <dbReference type="EMBL" id="OAV94489.1"/>
    </source>
</evidence>
<comment type="subunit">
    <text evidence="16">Complex I is composed of 45 different subunits. Interacts with BCAP31.</text>
</comment>
<sequence>MASQYIPRALNRLNHQASPLSRLSVSPRLHRTPLLQQHIQGSLPSVVRFSSGEPHYNQPSGWLFGEKPLKPGQKRVREDWELIWYIGFWGTTFVGIIMQIYKPDRSITTWARHEAEQKMEKPTYEKS</sequence>
<keyword evidence="9" id="KW-0809">Transit peptide</keyword>
<keyword evidence="13 17" id="KW-0472">Membrane</keyword>
<keyword evidence="7 17" id="KW-0812">Transmembrane</keyword>
<organism evidence="18">
    <name type="scientific">Puccinia triticina (isolate 1-1 / race 1 (BBBD))</name>
    <name type="common">Brown leaf rust fungus</name>
    <dbReference type="NCBI Taxonomy" id="630390"/>
    <lineage>
        <taxon>Eukaryota</taxon>
        <taxon>Fungi</taxon>
        <taxon>Dikarya</taxon>
        <taxon>Basidiomycota</taxon>
        <taxon>Pucciniomycotina</taxon>
        <taxon>Pucciniomycetes</taxon>
        <taxon>Pucciniales</taxon>
        <taxon>Pucciniaceae</taxon>
        <taxon>Puccinia</taxon>
    </lineage>
</organism>
<accession>A0A0C4EQI1</accession>
<dbReference type="VEuPathDB" id="FungiDB:PTTG_03040"/>
<evidence type="ECO:0000256" key="17">
    <source>
        <dbReference type="SAM" id="Phobius"/>
    </source>
</evidence>
<dbReference type="Proteomes" id="UP000005240">
    <property type="component" value="Unassembled WGS sequence"/>
</dbReference>
<evidence type="ECO:0000256" key="6">
    <source>
        <dbReference type="ARBA" id="ARBA00022660"/>
    </source>
</evidence>
<dbReference type="EMBL" id="ADAS02000039">
    <property type="protein sequence ID" value="OAV94489.1"/>
    <property type="molecule type" value="Genomic_DNA"/>
</dbReference>
<evidence type="ECO:0000313" key="20">
    <source>
        <dbReference type="Proteomes" id="UP000005240"/>
    </source>
</evidence>
<evidence type="ECO:0000256" key="15">
    <source>
        <dbReference type="ARBA" id="ARBA00031387"/>
    </source>
</evidence>
<dbReference type="STRING" id="630390.A0A0C4EQI1"/>
<proteinExistence type="inferred from homology"/>
<feature type="transmembrane region" description="Helical" evidence="17">
    <location>
        <begin position="82"/>
        <end position="101"/>
    </location>
</feature>
<comment type="similarity">
    <text evidence="3">Belongs to the complex I NDUFB11 subunit family.</text>
</comment>
<comment type="subcellular location">
    <subcellularLocation>
        <location evidence="2">Mitochondrion inner membrane</location>
        <topology evidence="2">Single-pass membrane protein</topology>
    </subcellularLocation>
</comment>
<keyword evidence="10" id="KW-0249">Electron transport</keyword>
<name>A0A0C4EQI1_PUCT1</name>
<evidence type="ECO:0000256" key="8">
    <source>
        <dbReference type="ARBA" id="ARBA00022792"/>
    </source>
</evidence>
<reference evidence="19 20" key="3">
    <citation type="journal article" date="2017" name="G3 (Bethesda)">
        <title>Comparative analysis highlights variable genome content of wheat rusts and divergence of the mating loci.</title>
        <authorList>
            <person name="Cuomo C.A."/>
            <person name="Bakkeren G."/>
            <person name="Khalil H.B."/>
            <person name="Panwar V."/>
            <person name="Joly D."/>
            <person name="Linning R."/>
            <person name="Sakthikumar S."/>
            <person name="Song X."/>
            <person name="Adiconis X."/>
            <person name="Fan L."/>
            <person name="Goldberg J.M."/>
            <person name="Levin J.Z."/>
            <person name="Young S."/>
            <person name="Zeng Q."/>
            <person name="Anikster Y."/>
            <person name="Bruce M."/>
            <person name="Wang M."/>
            <person name="Yin C."/>
            <person name="McCallum B."/>
            <person name="Szabo L.J."/>
            <person name="Hulbert S."/>
            <person name="Chen X."/>
            <person name="Fellers J.P."/>
        </authorList>
    </citation>
    <scope>NUCLEOTIDE SEQUENCE</scope>
    <source>
        <strain evidence="19">isolate 1-1 / race 1 (BBBD)</strain>
        <strain evidence="20">Isolate 1-1 / race 1 (BBBD)</strain>
    </source>
</reference>
<evidence type="ECO:0000256" key="11">
    <source>
        <dbReference type="ARBA" id="ARBA00022989"/>
    </source>
</evidence>
<keyword evidence="6" id="KW-0679">Respiratory chain</keyword>
<evidence type="ECO:0000256" key="4">
    <source>
        <dbReference type="ARBA" id="ARBA00018632"/>
    </source>
</evidence>
<dbReference type="InterPro" id="IPR019329">
    <property type="entry name" value="NADH_UbQ_OxRdtase_ESSS_su"/>
</dbReference>
<dbReference type="EnsemblFungi" id="PTTG_03040-t43_1">
    <property type="protein sequence ID" value="PTTG_03040-t43_1-p1"/>
    <property type="gene ID" value="PTTG_03040"/>
</dbReference>
<reference evidence="18" key="2">
    <citation type="submission" date="2016-05" db="EMBL/GenBank/DDBJ databases">
        <title>Comparative analysis highlights variable genome content of wheat rusts and divergence of the mating loci.</title>
        <authorList>
            <person name="Cuomo C.A."/>
            <person name="Bakkeren G."/>
            <person name="Szabo L."/>
            <person name="Khalil H."/>
            <person name="Joly D."/>
            <person name="Goldberg J."/>
            <person name="Young S."/>
            <person name="Zeng Q."/>
            <person name="Fellers J."/>
        </authorList>
    </citation>
    <scope>NUCLEOTIDE SEQUENCE [LARGE SCALE GENOMIC DNA]</scope>
    <source>
        <strain evidence="18">1-1 BBBD Race 1</strain>
    </source>
</reference>
<evidence type="ECO:0000256" key="1">
    <source>
        <dbReference type="ARBA" id="ARBA00003195"/>
    </source>
</evidence>
<dbReference type="Pfam" id="PF10183">
    <property type="entry name" value="ESSS"/>
    <property type="match status" value="1"/>
</dbReference>
<dbReference type="PANTHER" id="PTHR40637:SF1">
    <property type="entry name" value="ESSS SUBUNIT OF NADH:UBIQUINONE OXIDOREDUCTASE (COMPLEX I) PROTEIN"/>
    <property type="match status" value="1"/>
</dbReference>
<comment type="function">
    <text evidence="1">Accessory subunit of the mitochondrial membrane respiratory chain NADH dehydrogenase (Complex I), that is believed not to be involved in catalysis. Complex I functions in the transfer of electrons from NADH to the respiratory chain. The immediate electron acceptor for the enzyme is believed to be ubiquinone.</text>
</comment>
<evidence type="ECO:0000256" key="3">
    <source>
        <dbReference type="ARBA" id="ARBA00008915"/>
    </source>
</evidence>
<dbReference type="AlphaFoldDB" id="A0A0C4EQI1"/>
<protein>
    <recommendedName>
        <fullName evidence="4">NADH dehydrogenase [ubiquinone] 1 beta subcomplex subunit 11, mitochondrial</fullName>
    </recommendedName>
    <alternativeName>
        <fullName evidence="15">Complex I-ESSS</fullName>
    </alternativeName>
    <alternativeName>
        <fullName evidence="14">NADH-ubiquinone oxidoreductase ESSS subunit</fullName>
    </alternativeName>
</protein>
<evidence type="ECO:0000313" key="19">
    <source>
        <dbReference type="EnsemblFungi" id="PTTG_03040-t43_1-p1"/>
    </source>
</evidence>
<dbReference type="OrthoDB" id="2147978at2759"/>
<keyword evidence="12" id="KW-0496">Mitochondrion</keyword>